<dbReference type="eggNOG" id="arCOG04425">
    <property type="taxonomic scope" value="Archaea"/>
</dbReference>
<evidence type="ECO:0000313" key="6">
    <source>
        <dbReference type="Proteomes" id="UP000002613"/>
    </source>
</evidence>
<dbReference type="RefSeq" id="WP_012965473.1">
    <property type="nucleotide sequence ID" value="NC_013849.1"/>
</dbReference>
<gene>
    <name evidence="5" type="ordered locus">Ferp_0966</name>
</gene>
<dbReference type="SMART" id="SM00226">
    <property type="entry name" value="LMWPc"/>
    <property type="match status" value="1"/>
</dbReference>
<name>D3RXB7_FERPA</name>
<dbReference type="KEGG" id="fpl:Ferp_0966"/>
<proteinExistence type="inferred from homology"/>
<evidence type="ECO:0000256" key="3">
    <source>
        <dbReference type="ARBA" id="ARBA00022849"/>
    </source>
</evidence>
<evidence type="ECO:0000256" key="1">
    <source>
        <dbReference type="ARBA" id="ARBA00011063"/>
    </source>
</evidence>
<feature type="domain" description="Phosphotyrosine protein phosphatase I" evidence="4">
    <location>
        <begin position="1"/>
        <end position="124"/>
    </location>
</feature>
<dbReference type="STRING" id="589924.Ferp_0966"/>
<evidence type="ECO:0000256" key="2">
    <source>
        <dbReference type="ARBA" id="ARBA00022801"/>
    </source>
</evidence>
<dbReference type="PaxDb" id="589924-Ferp_0966"/>
<dbReference type="GO" id="GO:0046685">
    <property type="term" value="P:response to arsenic-containing substance"/>
    <property type="evidence" value="ECO:0007669"/>
    <property type="project" value="UniProtKB-KW"/>
</dbReference>
<keyword evidence="6" id="KW-1185">Reference proteome</keyword>
<dbReference type="PANTHER" id="PTHR43428:SF1">
    <property type="entry name" value="ARSENATE REDUCTASE"/>
    <property type="match status" value="1"/>
</dbReference>
<dbReference type="InterPro" id="IPR023485">
    <property type="entry name" value="Ptyr_pPase"/>
</dbReference>
<accession>D3RXB7</accession>
<sequence length="130" mass="15005">MKVLFVCRENTCRSVMAEAIFNSLSEKHRAESAGVERGEKIDENAIKTLEKCGYRVEKKYPKSLDDVNLEDFDLIVTVCDEFCVNIPGKKVIRWKIEDPKGKNLKAYERVLKFLEDKIKQLLEEIGYEGS</sequence>
<organism evidence="5 6">
    <name type="scientific">Ferroglobus placidus (strain DSM 10642 / AEDII12DO)</name>
    <dbReference type="NCBI Taxonomy" id="589924"/>
    <lineage>
        <taxon>Archaea</taxon>
        <taxon>Methanobacteriati</taxon>
        <taxon>Methanobacteriota</taxon>
        <taxon>Archaeoglobi</taxon>
        <taxon>Archaeoglobales</taxon>
        <taxon>Archaeoglobaceae</taxon>
        <taxon>Ferroglobus</taxon>
    </lineage>
</organism>
<keyword evidence="3" id="KW-0059">Arsenical resistance</keyword>
<dbReference type="HOGENOM" id="CLU_071415_3_3_2"/>
<dbReference type="InterPro" id="IPR017867">
    <property type="entry name" value="Tyr_phospatase_low_mol_wt"/>
</dbReference>
<dbReference type="Pfam" id="PF01451">
    <property type="entry name" value="LMWPc"/>
    <property type="match status" value="1"/>
</dbReference>
<reference evidence="5 6" key="2">
    <citation type="journal article" date="2011" name="Stand. Genomic Sci.">
        <title>Complete genome sequence of Ferroglobus placidus AEDII12DO.</title>
        <authorList>
            <person name="Anderson I."/>
            <person name="Risso C."/>
            <person name="Holmes D."/>
            <person name="Lucas S."/>
            <person name="Copeland A."/>
            <person name="Lapidus A."/>
            <person name="Cheng J.F."/>
            <person name="Bruce D."/>
            <person name="Goodwin L."/>
            <person name="Pitluck S."/>
            <person name="Saunders E."/>
            <person name="Brettin T."/>
            <person name="Detter J.C."/>
            <person name="Han C."/>
            <person name="Tapia R."/>
            <person name="Larimer F."/>
            <person name="Land M."/>
            <person name="Hauser L."/>
            <person name="Woyke T."/>
            <person name="Lovley D."/>
            <person name="Kyrpides N."/>
            <person name="Ivanova N."/>
        </authorList>
    </citation>
    <scope>NUCLEOTIDE SEQUENCE [LARGE SCALE GENOMIC DNA]</scope>
    <source>
        <strain evidence="6">DSM 10642 / AEDII12DO</strain>
    </source>
</reference>
<comment type="similarity">
    <text evidence="1">Belongs to the low molecular weight phosphotyrosine protein phosphatase family.</text>
</comment>
<reference evidence="6" key="1">
    <citation type="submission" date="2010-02" db="EMBL/GenBank/DDBJ databases">
        <title>Complete sequence of Ferroglobus placidus DSM 10642.</title>
        <authorList>
            <consortium name="US DOE Joint Genome Institute"/>
            <person name="Lucas S."/>
            <person name="Copeland A."/>
            <person name="Lapidus A."/>
            <person name="Cheng J.-F."/>
            <person name="Bruce D."/>
            <person name="Goodwin L."/>
            <person name="Pitluck S."/>
            <person name="Saunders E."/>
            <person name="Brettin T."/>
            <person name="Detter J.C."/>
            <person name="Han C."/>
            <person name="Tapia R."/>
            <person name="Larimer F."/>
            <person name="Land M."/>
            <person name="Hauser L."/>
            <person name="Kyrpides N."/>
            <person name="Ivanova N."/>
            <person name="Holmes D."/>
            <person name="Lovley D."/>
            <person name="Kyrpides N."/>
            <person name="Anderson I.J."/>
            <person name="Woyke T."/>
        </authorList>
    </citation>
    <scope>NUCLEOTIDE SEQUENCE [LARGE SCALE GENOMIC DNA]</scope>
    <source>
        <strain evidence="6">DSM 10642 / AEDII12DO</strain>
    </source>
</reference>
<dbReference type="GO" id="GO:0004725">
    <property type="term" value="F:protein tyrosine phosphatase activity"/>
    <property type="evidence" value="ECO:0007669"/>
    <property type="project" value="InterPro"/>
</dbReference>
<evidence type="ECO:0000313" key="5">
    <source>
        <dbReference type="EMBL" id="ADC65130.1"/>
    </source>
</evidence>
<dbReference type="PRINTS" id="PR00719">
    <property type="entry name" value="LMWPTPASE"/>
</dbReference>
<dbReference type="SUPFAM" id="SSF52788">
    <property type="entry name" value="Phosphotyrosine protein phosphatases I"/>
    <property type="match status" value="1"/>
</dbReference>
<dbReference type="EMBL" id="CP001899">
    <property type="protein sequence ID" value="ADC65130.1"/>
    <property type="molecule type" value="Genomic_DNA"/>
</dbReference>
<protein>
    <submittedName>
        <fullName evidence="5">Protein tyrosine phosphatase</fullName>
    </submittedName>
</protein>
<dbReference type="GeneID" id="8778474"/>
<dbReference type="AlphaFoldDB" id="D3RXB7"/>
<dbReference type="Gene3D" id="3.40.50.2300">
    <property type="match status" value="1"/>
</dbReference>
<dbReference type="OrthoDB" id="295776at2157"/>
<dbReference type="PANTHER" id="PTHR43428">
    <property type="entry name" value="ARSENATE REDUCTASE"/>
    <property type="match status" value="1"/>
</dbReference>
<dbReference type="InterPro" id="IPR036196">
    <property type="entry name" value="Ptyr_pPase_sf"/>
</dbReference>
<keyword evidence="2" id="KW-0378">Hydrolase</keyword>
<evidence type="ECO:0000259" key="4">
    <source>
        <dbReference type="SMART" id="SM00226"/>
    </source>
</evidence>
<dbReference type="Proteomes" id="UP000002613">
    <property type="component" value="Chromosome"/>
</dbReference>